<evidence type="ECO:0000259" key="2">
    <source>
        <dbReference type="Pfam" id="PF13304"/>
    </source>
</evidence>
<dbReference type="PIRSF" id="PIRSF029347">
    <property type="entry name" value="RecF"/>
    <property type="match status" value="1"/>
</dbReference>
<reference evidence="3" key="1">
    <citation type="submission" date="2021-02" db="EMBL/GenBank/DDBJ databases">
        <title>Skermanella TT6 skin isolate.</title>
        <authorList>
            <person name="Lee K."/>
            <person name="Ganzorig M."/>
        </authorList>
    </citation>
    <scope>NUCLEOTIDE SEQUENCE</scope>
    <source>
        <strain evidence="3">TT6</strain>
    </source>
</reference>
<evidence type="ECO:0000313" key="4">
    <source>
        <dbReference type="Proteomes" id="UP000595197"/>
    </source>
</evidence>
<dbReference type="InterPro" id="IPR003959">
    <property type="entry name" value="ATPase_AAA_core"/>
</dbReference>
<dbReference type="Pfam" id="PF13175">
    <property type="entry name" value="AAA_15"/>
    <property type="match status" value="1"/>
</dbReference>
<evidence type="ECO:0000259" key="1">
    <source>
        <dbReference type="Pfam" id="PF13175"/>
    </source>
</evidence>
<dbReference type="PANTHER" id="PTHR32182">
    <property type="entry name" value="DNA REPLICATION AND REPAIR PROTEIN RECF"/>
    <property type="match status" value="1"/>
</dbReference>
<proteinExistence type="predicted"/>
<dbReference type="InterPro" id="IPR027417">
    <property type="entry name" value="P-loop_NTPase"/>
</dbReference>
<dbReference type="InterPro" id="IPR014555">
    <property type="entry name" value="RecF-like"/>
</dbReference>
<dbReference type="SUPFAM" id="SSF52540">
    <property type="entry name" value="P-loop containing nucleoside triphosphate hydrolases"/>
    <property type="match status" value="1"/>
</dbReference>
<dbReference type="PANTHER" id="PTHR32182:SF22">
    <property type="entry name" value="ATP-DEPENDENT ENDONUCLEASE, OLD FAMILY-RELATED"/>
    <property type="match status" value="1"/>
</dbReference>
<protein>
    <submittedName>
        <fullName evidence="3">AAA family ATPase</fullName>
    </submittedName>
</protein>
<evidence type="ECO:0000313" key="3">
    <source>
        <dbReference type="EMBL" id="QQP89471.1"/>
    </source>
</evidence>
<dbReference type="Pfam" id="PF13304">
    <property type="entry name" value="AAA_21"/>
    <property type="match status" value="1"/>
</dbReference>
<sequence>MPDEIRARVRYPALSFRPGVASMPAFIRQVTIRNYKSIAACQLELGPLMFLVGPNGAGKSNFLDALRFVAESLRTSIDHALRERGSIKEVRRRSGGHPNHFALRFDFTLPNGSRGHYAVRVGAKPSGAFEVQDEECRIAPAEALGVFHHFRVKSGRLENSSVTPMPAALSDRLFLVAASGIPEFRPVFDALSRIEVYNLNPASIAAMQRPDPGDILRRDGSNAASVFQQFSAEAKDKVRDSLSRIVPGISDAEVKALGSQETIEFRQNVKGQAHHWRFLAAAMSDGTLRAFGILLAVLQAMSAKDHANAPLLIGLEEPEIALHPAASSVLLSALREGAADCQILVTSHSPELLDNTDIPPEAILAVDNEAGLTRIGRIDPQTRELLREKMFTPGELLRQNQLSPDPASVTDVSNDRQLKLFDSAGR</sequence>
<dbReference type="InterPro" id="IPR041685">
    <property type="entry name" value="AAA_GajA/Old/RecF-like"/>
</dbReference>
<accession>A0ABX7B555</accession>
<feature type="domain" description="ATPase AAA-type core" evidence="2">
    <location>
        <begin position="232"/>
        <end position="354"/>
    </location>
</feature>
<gene>
    <name evidence="3" type="ORF">IGS68_26460</name>
</gene>
<keyword evidence="4" id="KW-1185">Reference proteome</keyword>
<dbReference type="Proteomes" id="UP000595197">
    <property type="component" value="Chromosome"/>
</dbReference>
<dbReference type="RefSeq" id="WP_201075721.1">
    <property type="nucleotide sequence ID" value="NZ_CP067420.1"/>
</dbReference>
<organism evidence="3 4">
    <name type="scientific">Skermanella cutis</name>
    <dbReference type="NCBI Taxonomy" id="2775420"/>
    <lineage>
        <taxon>Bacteria</taxon>
        <taxon>Pseudomonadati</taxon>
        <taxon>Pseudomonadota</taxon>
        <taxon>Alphaproteobacteria</taxon>
        <taxon>Rhodospirillales</taxon>
        <taxon>Azospirillaceae</taxon>
        <taxon>Skermanella</taxon>
    </lineage>
</organism>
<dbReference type="Gene3D" id="3.40.50.300">
    <property type="entry name" value="P-loop containing nucleotide triphosphate hydrolases"/>
    <property type="match status" value="2"/>
</dbReference>
<feature type="domain" description="Endonuclease GajA/Old nuclease/RecF-like AAA" evidence="1">
    <location>
        <begin position="27"/>
        <end position="72"/>
    </location>
</feature>
<name>A0ABX7B555_9PROT</name>
<dbReference type="EMBL" id="CP067420">
    <property type="protein sequence ID" value="QQP89471.1"/>
    <property type="molecule type" value="Genomic_DNA"/>
</dbReference>